<feature type="region of interest" description="Disordered" evidence="11">
    <location>
        <begin position="65"/>
        <end position="106"/>
    </location>
</feature>
<sequence length="1392" mass="154592">MLEGGQPGELPLMKELNALKKSKGLRDPSTATSVQRSPVLEAVPSVISEFGPFFQGGYGDLMMHKQSGFGGSGRRDGIRGGAPSEKGSRRSPELANGSSRPDWDFPSEAFMELGATGPPDFHKQREELKYHLEKLGIFGDKSESVKQTMGGKSLLHNWRPSSVAEDDENDINEEEEGPFNVENYEEEVSPDMRHWLDAARDDSSAHGEFSAFQHEGFGTELYRRAKPSYRASRMPEMERPARQNAQILSPLVLNSHEQDLQRMSQSRSLFTLEEPYEEEDEYFDEEAESDFTPSHTASAFKGGPAPHSPFGLVPQGRRSSAGRKPSSIASSRHAHVYSGMSSVRRTSRAGPWDGEFLDYEVDSVEPSRKESAKGHHKSKNYKPPKYYSSGQEAVLLPDPRKMARRKSGSIMERQLMLRQRFVSDSHRQRNGEAEPLPLLTELEDYNESEDMVSSSVDGDGGRLSKRGEMEALNPSAEAHGHSLVRVEDKQNLQLAFPECKELALCDYKPRNLSQKYRPKGFEEVVGQHIVTQALSNAILRGKIAPVYLFQGSRGTGKTSAARIFAAALICSSSEERRPCGICRECIMVTTGKCSEVKEVDAASNNGIEKVKALLEETISAPPLSRYKVFIIDECHVLTTETWNALLKILEEPPMNVVFILITTDPDRLPRTAVSRCQKFPFPKIKDFEIVKRLQQLADLENFAVDPDTLHLIASRSDGSLRDAETTLDQLSLLGQEINSSTVYELVGSASDERMLSLLDSALLADTVGTVRRARELVDSGVEPLSLMSRLATLITDILAGSFKFTESQRKGFFKKQTLSEEKLEWLRMAMKTLSEAEKQLRVSNDRATWLTAALLQLGPDRSCMFPASCAGTSVTQSPVALDDMGENEAGDLERMSSGRQTWEDDGNHGQNMSSEMVSSKSDVGADHRRQVGMDHSRQVASNHDTSWNMRRGQDIKAQRKLAPHDRGTHSRASPCLPQASDKQQYDEDLSDDFVEDGNSGQMLSSSKLDEIWCRVVERCPLPLRQLLHVHGKLISISMSEVDAVIHLEVSHPEHKAKCERSQKTIANIFKSVLGFPVDVKVSLASLPAENEQGTRSWPPVGNFEEEHEAGRGSSVRPDKSAAPLERPSTKGYSLSLWKHGALQPEESERFPAIPEASFGSPVKDTRYHDQVAMAWNSNNLHPLSSGGRMPQLNTTVDEKSLQIRAHESRRVSPAVTSVSGNMALEEARRRHFQGMPESRDGYTRSIEYEDIDGNYSDGETHMDMQSPEPHDMMRPRLVNVEGPLDAGSQCVDGRRSCDTEAQKKKGSSLKMVRRLTMRSRTRSLPSSNPNSPDDRGSSRFATKGHTNSHKHREGHHSGEEEAGDLATVVGNQKKSKLKGAAGSFARFFKGSK</sequence>
<dbReference type="GO" id="GO:0005524">
    <property type="term" value="F:ATP binding"/>
    <property type="evidence" value="ECO:0007669"/>
    <property type="project" value="UniProtKB-KW"/>
</dbReference>
<dbReference type="InterPro" id="IPR045085">
    <property type="entry name" value="HLD_clamp_pol_III_gamma_tau"/>
</dbReference>
<feature type="region of interest" description="Disordered" evidence="11">
    <location>
        <begin position="275"/>
        <end position="349"/>
    </location>
</feature>
<dbReference type="GO" id="GO:0005663">
    <property type="term" value="C:DNA replication factor C complex"/>
    <property type="evidence" value="ECO:0007669"/>
    <property type="project" value="TreeGrafter"/>
</dbReference>
<evidence type="ECO:0000256" key="8">
    <source>
        <dbReference type="ARBA" id="ARBA00022932"/>
    </source>
</evidence>
<feature type="domain" description="AAA+ ATPase" evidence="12">
    <location>
        <begin position="543"/>
        <end position="685"/>
    </location>
</feature>
<feature type="compositionally biased region" description="Low complexity" evidence="11">
    <location>
        <begin position="1322"/>
        <end position="1331"/>
    </location>
</feature>
<feature type="compositionally biased region" description="Basic and acidic residues" evidence="11">
    <location>
        <begin position="923"/>
        <end position="937"/>
    </location>
</feature>
<evidence type="ECO:0000256" key="6">
    <source>
        <dbReference type="ARBA" id="ARBA00022833"/>
    </source>
</evidence>
<evidence type="ECO:0000256" key="3">
    <source>
        <dbReference type="ARBA" id="ARBA00022528"/>
    </source>
</evidence>
<evidence type="ECO:0000256" key="2">
    <source>
        <dbReference type="ARBA" id="ARBA00012417"/>
    </source>
</evidence>
<dbReference type="InterPro" id="IPR008921">
    <property type="entry name" value="DNA_pol3_clamp-load_cplx_C"/>
</dbReference>
<dbReference type="PANTHER" id="PTHR11669:SF0">
    <property type="entry name" value="PROTEIN STICHEL-LIKE 2"/>
    <property type="match status" value="1"/>
</dbReference>
<keyword evidence="8" id="KW-0239">DNA-directed DNA polymerase</keyword>
<dbReference type="GO" id="GO:0003677">
    <property type="term" value="F:DNA binding"/>
    <property type="evidence" value="ECO:0007669"/>
    <property type="project" value="InterPro"/>
</dbReference>
<dbReference type="InterPro" id="IPR012763">
    <property type="entry name" value="DNA_pol_III_sug/sutau_N"/>
</dbReference>
<feature type="region of interest" description="Disordered" evidence="11">
    <location>
        <begin position="1283"/>
        <end position="1392"/>
    </location>
</feature>
<dbReference type="FunFam" id="3.40.50.300:FF:000014">
    <property type="entry name" value="DNA polymerase III subunit gamma/tau"/>
    <property type="match status" value="1"/>
</dbReference>
<evidence type="ECO:0000313" key="13">
    <source>
        <dbReference type="EMBL" id="KAI5083231.1"/>
    </source>
</evidence>
<dbReference type="Gene3D" id="3.40.50.300">
    <property type="entry name" value="P-loop containing nucleotide triphosphate hydrolases"/>
    <property type="match status" value="1"/>
</dbReference>
<dbReference type="CDD" id="cd00009">
    <property type="entry name" value="AAA"/>
    <property type="match status" value="1"/>
</dbReference>
<accession>A0A9D4ZRE7</accession>
<keyword evidence="3" id="KW-0150">Chloroplast</keyword>
<evidence type="ECO:0000256" key="9">
    <source>
        <dbReference type="ARBA" id="ARBA00023054"/>
    </source>
</evidence>
<feature type="region of interest" description="Disordered" evidence="11">
    <location>
        <begin position="892"/>
        <end position="984"/>
    </location>
</feature>
<gene>
    <name evidence="13" type="ORF">GOP47_0002974</name>
</gene>
<evidence type="ECO:0000256" key="1">
    <source>
        <dbReference type="ARBA" id="ARBA00006360"/>
    </source>
</evidence>
<dbReference type="Pfam" id="PF23007">
    <property type="entry name" value="DnaA_N-like_STI"/>
    <property type="match status" value="1"/>
</dbReference>
<feature type="compositionally biased region" description="Basic and acidic residues" evidence="11">
    <location>
        <begin position="951"/>
        <end position="968"/>
    </location>
</feature>
<keyword evidence="3" id="KW-0934">Plastid</keyword>
<feature type="compositionally biased region" description="Acidic residues" evidence="11">
    <location>
        <begin position="275"/>
        <end position="289"/>
    </location>
</feature>
<comment type="catalytic activity">
    <reaction evidence="10">
        <text>DNA(n) + a 2'-deoxyribonucleoside 5'-triphosphate = DNA(n+1) + diphosphate</text>
        <dbReference type="Rhea" id="RHEA:22508"/>
        <dbReference type="Rhea" id="RHEA-COMP:17339"/>
        <dbReference type="Rhea" id="RHEA-COMP:17340"/>
        <dbReference type="ChEBI" id="CHEBI:33019"/>
        <dbReference type="ChEBI" id="CHEBI:61560"/>
        <dbReference type="ChEBI" id="CHEBI:173112"/>
        <dbReference type="EC" id="2.7.7.7"/>
    </reaction>
</comment>
<reference evidence="13" key="1">
    <citation type="submission" date="2021-01" db="EMBL/GenBank/DDBJ databases">
        <title>Adiantum capillus-veneris genome.</title>
        <authorList>
            <person name="Fang Y."/>
            <person name="Liao Q."/>
        </authorList>
    </citation>
    <scope>NUCLEOTIDE SEQUENCE</scope>
    <source>
        <strain evidence="13">H3</strain>
        <tissue evidence="13">Leaf</tissue>
    </source>
</reference>
<dbReference type="OrthoDB" id="1911163at2759"/>
<dbReference type="SMART" id="SM00382">
    <property type="entry name" value="AAA"/>
    <property type="match status" value="1"/>
</dbReference>
<organism evidence="13 14">
    <name type="scientific">Adiantum capillus-veneris</name>
    <name type="common">Maidenhair fern</name>
    <dbReference type="NCBI Taxonomy" id="13818"/>
    <lineage>
        <taxon>Eukaryota</taxon>
        <taxon>Viridiplantae</taxon>
        <taxon>Streptophyta</taxon>
        <taxon>Embryophyta</taxon>
        <taxon>Tracheophyta</taxon>
        <taxon>Polypodiopsida</taxon>
        <taxon>Polypodiidae</taxon>
        <taxon>Polypodiales</taxon>
        <taxon>Pteridineae</taxon>
        <taxon>Pteridaceae</taxon>
        <taxon>Vittarioideae</taxon>
        <taxon>Adiantum</taxon>
    </lineage>
</organism>
<evidence type="ECO:0000256" key="10">
    <source>
        <dbReference type="ARBA" id="ARBA00049244"/>
    </source>
</evidence>
<keyword evidence="6" id="KW-0862">Zinc</keyword>
<feature type="region of interest" description="Disordered" evidence="11">
    <location>
        <begin position="1088"/>
        <end position="1129"/>
    </location>
</feature>
<evidence type="ECO:0000256" key="5">
    <source>
        <dbReference type="ARBA" id="ARBA00022741"/>
    </source>
</evidence>
<feature type="compositionally biased region" description="Polar residues" evidence="11">
    <location>
        <begin position="908"/>
        <end position="921"/>
    </location>
</feature>
<dbReference type="SUPFAM" id="SSF48019">
    <property type="entry name" value="post-AAA+ oligomerization domain-like"/>
    <property type="match status" value="1"/>
</dbReference>
<dbReference type="CDD" id="cd18137">
    <property type="entry name" value="HLD_clamp_pol_III_gamma_tau"/>
    <property type="match status" value="1"/>
</dbReference>
<proteinExistence type="inferred from homology"/>
<feature type="compositionally biased region" description="Basic and acidic residues" evidence="11">
    <location>
        <begin position="892"/>
        <end position="907"/>
    </location>
</feature>
<dbReference type="FunFam" id="1.10.8.60:FF:000013">
    <property type="entry name" value="DNA polymerase III subunit gamma/tau"/>
    <property type="match status" value="1"/>
</dbReference>
<dbReference type="SUPFAM" id="SSF52540">
    <property type="entry name" value="P-loop containing nucleoside triphosphate hydrolases"/>
    <property type="match status" value="1"/>
</dbReference>
<dbReference type="InterPro" id="IPR050238">
    <property type="entry name" value="DNA_Rep/Repair_Clamp_Loader"/>
</dbReference>
<keyword evidence="5" id="KW-0547">Nucleotide-binding</keyword>
<evidence type="ECO:0000313" key="14">
    <source>
        <dbReference type="Proteomes" id="UP000886520"/>
    </source>
</evidence>
<dbReference type="GO" id="GO:0009360">
    <property type="term" value="C:DNA polymerase III complex"/>
    <property type="evidence" value="ECO:0007669"/>
    <property type="project" value="InterPro"/>
</dbReference>
<keyword evidence="14" id="KW-1185">Reference proteome</keyword>
<dbReference type="NCBIfam" id="TIGR02397">
    <property type="entry name" value="dnaX_nterm"/>
    <property type="match status" value="1"/>
</dbReference>
<feature type="compositionally biased region" description="Basic and acidic residues" evidence="11">
    <location>
        <begin position="1292"/>
        <end position="1303"/>
    </location>
</feature>
<keyword evidence="8" id="KW-0808">Transferase</keyword>
<keyword evidence="7" id="KW-0067">ATP-binding</keyword>
<evidence type="ECO:0000259" key="12">
    <source>
        <dbReference type="SMART" id="SM00382"/>
    </source>
</evidence>
<dbReference type="Gene3D" id="1.10.8.60">
    <property type="match status" value="1"/>
</dbReference>
<keyword evidence="4" id="KW-0479">Metal-binding</keyword>
<dbReference type="GO" id="GO:0006261">
    <property type="term" value="P:DNA-templated DNA replication"/>
    <property type="evidence" value="ECO:0007669"/>
    <property type="project" value="TreeGrafter"/>
</dbReference>
<dbReference type="InterPro" id="IPR054506">
    <property type="entry name" value="DnaA_N-like_STI"/>
</dbReference>
<feature type="region of interest" description="Disordered" evidence="11">
    <location>
        <begin position="364"/>
        <end position="386"/>
    </location>
</feature>
<dbReference type="GO" id="GO:0006281">
    <property type="term" value="P:DNA repair"/>
    <property type="evidence" value="ECO:0007669"/>
    <property type="project" value="TreeGrafter"/>
</dbReference>
<evidence type="ECO:0000256" key="7">
    <source>
        <dbReference type="ARBA" id="ARBA00022840"/>
    </source>
</evidence>
<comment type="similarity">
    <text evidence="1">Belongs to the DnaX/STICHEL family.</text>
</comment>
<dbReference type="EMBL" id="JABFUD020000002">
    <property type="protein sequence ID" value="KAI5083231.1"/>
    <property type="molecule type" value="Genomic_DNA"/>
</dbReference>
<dbReference type="PANTHER" id="PTHR11669">
    <property type="entry name" value="REPLICATION FACTOR C / DNA POLYMERASE III GAMMA-TAU SUBUNIT"/>
    <property type="match status" value="1"/>
</dbReference>
<dbReference type="GO" id="GO:0003689">
    <property type="term" value="F:DNA clamp loader activity"/>
    <property type="evidence" value="ECO:0007669"/>
    <property type="project" value="TreeGrafter"/>
</dbReference>
<feature type="compositionally biased region" description="Polar residues" evidence="11">
    <location>
        <begin position="938"/>
        <end position="948"/>
    </location>
</feature>
<evidence type="ECO:0000256" key="11">
    <source>
        <dbReference type="SAM" id="MobiDB-lite"/>
    </source>
</evidence>
<dbReference type="InterPro" id="IPR027417">
    <property type="entry name" value="P-loop_NTPase"/>
</dbReference>
<feature type="region of interest" description="Disordered" evidence="11">
    <location>
        <begin position="19"/>
        <end position="38"/>
    </location>
</feature>
<dbReference type="GO" id="GO:0046872">
    <property type="term" value="F:metal ion binding"/>
    <property type="evidence" value="ECO:0007669"/>
    <property type="project" value="UniProtKB-KW"/>
</dbReference>
<keyword evidence="9" id="KW-0175">Coiled coil</keyword>
<dbReference type="InterPro" id="IPR003593">
    <property type="entry name" value="AAA+_ATPase"/>
</dbReference>
<dbReference type="EC" id="2.7.7.7" evidence="2"/>
<dbReference type="GO" id="GO:0003887">
    <property type="term" value="F:DNA-directed DNA polymerase activity"/>
    <property type="evidence" value="ECO:0007669"/>
    <property type="project" value="UniProtKB-KW"/>
</dbReference>
<name>A0A9D4ZRE7_ADICA</name>
<protein>
    <recommendedName>
        <fullName evidence="2">DNA-directed DNA polymerase</fullName>
        <ecNumber evidence="2">2.7.7.7</ecNumber>
    </recommendedName>
</protein>
<feature type="compositionally biased region" description="Basic residues" evidence="11">
    <location>
        <begin position="1304"/>
        <end position="1321"/>
    </location>
</feature>
<dbReference type="Proteomes" id="UP000886520">
    <property type="component" value="Chromosome 3"/>
</dbReference>
<keyword evidence="8" id="KW-0548">Nucleotidyltransferase</keyword>
<comment type="caution">
    <text evidence="13">The sequence shown here is derived from an EMBL/GenBank/DDBJ whole genome shotgun (WGS) entry which is preliminary data.</text>
</comment>
<evidence type="ECO:0000256" key="4">
    <source>
        <dbReference type="ARBA" id="ARBA00022723"/>
    </source>
</evidence>
<dbReference type="Pfam" id="PF13177">
    <property type="entry name" value="DNA_pol3_delta2"/>
    <property type="match status" value="1"/>
</dbReference>